<gene>
    <name evidence="2" type="ORF">QJS04_geneDACA010102</name>
</gene>
<evidence type="ECO:0000313" key="3">
    <source>
        <dbReference type="Proteomes" id="UP001179952"/>
    </source>
</evidence>
<dbReference type="GO" id="GO:0006357">
    <property type="term" value="P:regulation of transcription by RNA polymerase II"/>
    <property type="evidence" value="ECO:0007669"/>
    <property type="project" value="InterPro"/>
</dbReference>
<sequence>MRRPRKIVRKVSSDPSGEEEIGSSRVFPFRSPPTMPSVGTRRSTRVFVPPRSASKGGGDEDSVMERVLRSGKRVSTKPVEKPLHVDGQGDEEDWLGLIKHWRPSKVGAPPESVGESLLDEVRRFGAVYSRKRRRSRSRPRSDGGGGRVVSMEEMEDRRFGITFMRKQRGRKTKAPSLEVAEHRLRGFDDVKGFTSKAGISEYDLCLCFSDRMSLVVFVESRRCGEGWFCGTVVSILNWMMSSLNAQLSRLAAFLFSCPVASVFSKHGIHFCPFWRPRIAKSVRDASSYGICTLFGARKFVPLVSMNFSSLPSYFESLHSELFFSFRYLGQFKIAFLEHETSVSTEIGPLSPILRRSEGGSIDGSYLVDLSVLDTVDQPIKKLSKPMRKRSSLSSARVRSPRLKGLYSGLLHSEFSCGMGFNSLSKSLSFRDGLAFSSPGSNRKQRKSLKRSYTDEKVRELKSSLVYLKHNVDSVRCSANILISDSDRCWREEGAEVMLERSGDNKWCLAVKDSGGSTRFLHKAQKPRNSSTNKRTLAMIWTGDSSWKLEFCDRWDWTVFKELHRVCCERNFQEVPEKTIHIPVVREIFSNEVNDDSVPFFRPDVYISVGADEIGRALNSEHPYYDVDSDDEQWIQQLHGNSINGENGHHLRISEDDFERIIHQFEKAAYDSPENVANKGKATSLCSHLVDKDIVGAVYDYWLKKKKQRRGPLIRIFREWHQKRTASTENSVRKRRSSSRKGCQYENQYENQYESGKPYCFLEEDEIREAMKGIREAQVKAQKAAAVALRRRRRAQILMKNAELAAYKSFMAVRLADAVHCCGGPIPALSGGPSDNLNPLSPEEAHGTFGPTDIALVPSDRPATAGEGEGKCTGGGGSSDVA</sequence>
<dbReference type="EMBL" id="JAUJYN010000003">
    <property type="protein sequence ID" value="KAK1275929.1"/>
    <property type="molecule type" value="Genomic_DNA"/>
</dbReference>
<feature type="region of interest" description="Disordered" evidence="1">
    <location>
        <begin position="129"/>
        <end position="148"/>
    </location>
</feature>
<evidence type="ECO:0008006" key="4">
    <source>
        <dbReference type="Google" id="ProtNLM"/>
    </source>
</evidence>
<dbReference type="PANTHER" id="PTHR14898">
    <property type="entry name" value="ENHANCER OF POLYCOMB"/>
    <property type="match status" value="1"/>
</dbReference>
<feature type="region of interest" description="Disordered" evidence="1">
    <location>
        <begin position="1"/>
        <end position="42"/>
    </location>
</feature>
<comment type="caution">
    <text evidence="2">The sequence shown here is derived from an EMBL/GenBank/DDBJ whole genome shotgun (WGS) entry which is preliminary data.</text>
</comment>
<feature type="region of interest" description="Disordered" evidence="1">
    <location>
        <begin position="69"/>
        <end position="88"/>
    </location>
</feature>
<protein>
    <recommendedName>
        <fullName evidence="4">Enhancer of polycomb-like protein</fullName>
    </recommendedName>
</protein>
<keyword evidence="3" id="KW-1185">Reference proteome</keyword>
<dbReference type="AlphaFoldDB" id="A0AAV9BIH0"/>
<feature type="compositionally biased region" description="Gly residues" evidence="1">
    <location>
        <begin position="870"/>
        <end position="881"/>
    </location>
</feature>
<dbReference type="InterPro" id="IPR024943">
    <property type="entry name" value="Enhancer_polycomb"/>
</dbReference>
<proteinExistence type="predicted"/>
<organism evidence="2 3">
    <name type="scientific">Acorus gramineus</name>
    <name type="common">Dwarf sweet flag</name>
    <dbReference type="NCBI Taxonomy" id="55184"/>
    <lineage>
        <taxon>Eukaryota</taxon>
        <taxon>Viridiplantae</taxon>
        <taxon>Streptophyta</taxon>
        <taxon>Embryophyta</taxon>
        <taxon>Tracheophyta</taxon>
        <taxon>Spermatophyta</taxon>
        <taxon>Magnoliopsida</taxon>
        <taxon>Liliopsida</taxon>
        <taxon>Acoraceae</taxon>
        <taxon>Acorus</taxon>
    </lineage>
</organism>
<evidence type="ECO:0000313" key="2">
    <source>
        <dbReference type="EMBL" id="KAK1275929.1"/>
    </source>
</evidence>
<reference evidence="2" key="2">
    <citation type="submission" date="2023-06" db="EMBL/GenBank/DDBJ databases">
        <authorList>
            <person name="Ma L."/>
            <person name="Liu K.-W."/>
            <person name="Li Z."/>
            <person name="Hsiao Y.-Y."/>
            <person name="Qi Y."/>
            <person name="Fu T."/>
            <person name="Tang G."/>
            <person name="Zhang D."/>
            <person name="Sun W.-H."/>
            <person name="Liu D.-K."/>
            <person name="Li Y."/>
            <person name="Chen G.-Z."/>
            <person name="Liu X.-D."/>
            <person name="Liao X.-Y."/>
            <person name="Jiang Y.-T."/>
            <person name="Yu X."/>
            <person name="Hao Y."/>
            <person name="Huang J."/>
            <person name="Zhao X.-W."/>
            <person name="Ke S."/>
            <person name="Chen Y.-Y."/>
            <person name="Wu W.-L."/>
            <person name="Hsu J.-L."/>
            <person name="Lin Y.-F."/>
            <person name="Huang M.-D."/>
            <person name="Li C.-Y."/>
            <person name="Huang L."/>
            <person name="Wang Z.-W."/>
            <person name="Zhao X."/>
            <person name="Zhong W.-Y."/>
            <person name="Peng D.-H."/>
            <person name="Ahmad S."/>
            <person name="Lan S."/>
            <person name="Zhang J.-S."/>
            <person name="Tsai W.-C."/>
            <person name="Van De Peer Y."/>
            <person name="Liu Z.-J."/>
        </authorList>
    </citation>
    <scope>NUCLEOTIDE SEQUENCE</scope>
    <source>
        <strain evidence="2">SCP</strain>
        <tissue evidence="2">Leaves</tissue>
    </source>
</reference>
<reference evidence="2" key="1">
    <citation type="journal article" date="2023" name="Nat. Commun.">
        <title>Diploid and tetraploid genomes of Acorus and the evolution of monocots.</title>
        <authorList>
            <person name="Ma L."/>
            <person name="Liu K.W."/>
            <person name="Li Z."/>
            <person name="Hsiao Y.Y."/>
            <person name="Qi Y."/>
            <person name="Fu T."/>
            <person name="Tang G.D."/>
            <person name="Zhang D."/>
            <person name="Sun W.H."/>
            <person name="Liu D.K."/>
            <person name="Li Y."/>
            <person name="Chen G.Z."/>
            <person name="Liu X.D."/>
            <person name="Liao X.Y."/>
            <person name="Jiang Y.T."/>
            <person name="Yu X."/>
            <person name="Hao Y."/>
            <person name="Huang J."/>
            <person name="Zhao X.W."/>
            <person name="Ke S."/>
            <person name="Chen Y.Y."/>
            <person name="Wu W.L."/>
            <person name="Hsu J.L."/>
            <person name="Lin Y.F."/>
            <person name="Huang M.D."/>
            <person name="Li C.Y."/>
            <person name="Huang L."/>
            <person name="Wang Z.W."/>
            <person name="Zhao X."/>
            <person name="Zhong W.Y."/>
            <person name="Peng D.H."/>
            <person name="Ahmad S."/>
            <person name="Lan S."/>
            <person name="Zhang J.S."/>
            <person name="Tsai W.C."/>
            <person name="Van de Peer Y."/>
            <person name="Liu Z.J."/>
        </authorList>
    </citation>
    <scope>NUCLEOTIDE SEQUENCE</scope>
    <source>
        <strain evidence="2">SCP</strain>
    </source>
</reference>
<feature type="compositionally biased region" description="Basic residues" evidence="1">
    <location>
        <begin position="129"/>
        <end position="138"/>
    </location>
</feature>
<name>A0AAV9BIH0_ACOGR</name>
<accession>A0AAV9BIH0</accession>
<dbReference type="GO" id="GO:0035267">
    <property type="term" value="C:NuA4 histone acetyltransferase complex"/>
    <property type="evidence" value="ECO:0007669"/>
    <property type="project" value="InterPro"/>
</dbReference>
<evidence type="ECO:0000256" key="1">
    <source>
        <dbReference type="SAM" id="MobiDB-lite"/>
    </source>
</evidence>
<feature type="region of interest" description="Disordered" evidence="1">
    <location>
        <begin position="832"/>
        <end position="881"/>
    </location>
</feature>
<dbReference type="Proteomes" id="UP001179952">
    <property type="component" value="Unassembled WGS sequence"/>
</dbReference>